<feature type="domain" description="Beta/gamma crystallin 'Greek key'" evidence="3">
    <location>
        <begin position="2"/>
        <end position="42"/>
    </location>
</feature>
<reference evidence="4" key="1">
    <citation type="journal article" date="2022" name="bioRxiv">
        <title>Sequencing and chromosome-scale assembly of the giantPleurodeles waltlgenome.</title>
        <authorList>
            <person name="Brown T."/>
            <person name="Elewa A."/>
            <person name="Iarovenko S."/>
            <person name="Subramanian E."/>
            <person name="Araus A.J."/>
            <person name="Petzold A."/>
            <person name="Susuki M."/>
            <person name="Suzuki K.-i.T."/>
            <person name="Hayashi T."/>
            <person name="Toyoda A."/>
            <person name="Oliveira C."/>
            <person name="Osipova E."/>
            <person name="Leigh N.D."/>
            <person name="Simon A."/>
            <person name="Yun M.H."/>
        </authorList>
    </citation>
    <scope>NUCLEOTIDE SEQUENCE</scope>
    <source>
        <strain evidence="4">20211129_DDA</strain>
        <tissue evidence="4">Liver</tissue>
    </source>
</reference>
<dbReference type="InterPro" id="IPR001064">
    <property type="entry name" value="Beta/gamma_crystallin"/>
</dbReference>
<keyword evidence="5" id="KW-1185">Reference proteome</keyword>
<evidence type="ECO:0000256" key="1">
    <source>
        <dbReference type="ARBA" id="ARBA00009646"/>
    </source>
</evidence>
<dbReference type="EMBL" id="JANPWB010000011">
    <property type="protein sequence ID" value="KAJ1121934.1"/>
    <property type="molecule type" value="Genomic_DNA"/>
</dbReference>
<dbReference type="GO" id="GO:0002088">
    <property type="term" value="P:lens development in camera-type eye"/>
    <property type="evidence" value="ECO:0007669"/>
    <property type="project" value="TreeGrafter"/>
</dbReference>
<dbReference type="GO" id="GO:0005212">
    <property type="term" value="F:structural constituent of eye lens"/>
    <property type="evidence" value="ECO:0007669"/>
    <property type="project" value="TreeGrafter"/>
</dbReference>
<evidence type="ECO:0000259" key="3">
    <source>
        <dbReference type="PROSITE" id="PS50915"/>
    </source>
</evidence>
<evidence type="ECO:0000313" key="5">
    <source>
        <dbReference type="Proteomes" id="UP001066276"/>
    </source>
</evidence>
<dbReference type="GO" id="GO:0007601">
    <property type="term" value="P:visual perception"/>
    <property type="evidence" value="ECO:0007669"/>
    <property type="project" value="TreeGrafter"/>
</dbReference>
<dbReference type="PANTHER" id="PTHR11818:SF103">
    <property type="entry name" value="BETA_GAMMA CRYSTALLIN 'GREEK KEY' DOMAIN-CONTAINING PROTEIN"/>
    <property type="match status" value="1"/>
</dbReference>
<evidence type="ECO:0000256" key="2">
    <source>
        <dbReference type="ARBA" id="ARBA00022737"/>
    </source>
</evidence>
<dbReference type="SUPFAM" id="SSF56973">
    <property type="entry name" value="Aerolisin/ETX pore-forming domain"/>
    <property type="match status" value="1"/>
</dbReference>
<dbReference type="Gene3D" id="2.60.20.10">
    <property type="entry name" value="Crystallins"/>
    <property type="match status" value="2"/>
</dbReference>
<dbReference type="InterPro" id="IPR050252">
    <property type="entry name" value="Beta/Gamma-Crystallin"/>
</dbReference>
<protein>
    <recommendedName>
        <fullName evidence="3">Beta/gamma crystallin 'Greek key' domain-containing protein</fullName>
    </recommendedName>
</protein>
<dbReference type="AlphaFoldDB" id="A0AAV7P2J1"/>
<evidence type="ECO:0000313" key="4">
    <source>
        <dbReference type="EMBL" id="KAJ1121934.1"/>
    </source>
</evidence>
<name>A0AAV7P2J1_PLEWA</name>
<dbReference type="Pfam" id="PF00030">
    <property type="entry name" value="Crystall"/>
    <property type="match status" value="2"/>
</dbReference>
<dbReference type="InterPro" id="IPR011024">
    <property type="entry name" value="G_crystallin-like"/>
</dbReference>
<dbReference type="Gene3D" id="2.170.15.10">
    <property type="entry name" value="Proaerolysin, chain A, domain 3"/>
    <property type="match status" value="1"/>
</dbReference>
<organism evidence="4 5">
    <name type="scientific">Pleurodeles waltl</name>
    <name type="common">Iberian ribbed newt</name>
    <dbReference type="NCBI Taxonomy" id="8319"/>
    <lineage>
        <taxon>Eukaryota</taxon>
        <taxon>Metazoa</taxon>
        <taxon>Chordata</taxon>
        <taxon>Craniata</taxon>
        <taxon>Vertebrata</taxon>
        <taxon>Euteleostomi</taxon>
        <taxon>Amphibia</taxon>
        <taxon>Batrachia</taxon>
        <taxon>Caudata</taxon>
        <taxon>Salamandroidea</taxon>
        <taxon>Salamandridae</taxon>
        <taxon>Pleurodelinae</taxon>
        <taxon>Pleurodeles</taxon>
    </lineage>
</organism>
<dbReference type="SMART" id="SM00247">
    <property type="entry name" value="XTALbg"/>
    <property type="match status" value="2"/>
</dbReference>
<dbReference type="Proteomes" id="UP001066276">
    <property type="component" value="Chromosome 7"/>
</dbReference>
<comment type="caution">
    <text evidence="4">The sequence shown here is derived from an EMBL/GenBank/DDBJ whole genome shotgun (WGS) entry which is preliminary data.</text>
</comment>
<comment type="similarity">
    <text evidence="1">Belongs to the beta/gamma-crystallin family.</text>
</comment>
<proteinExistence type="inferred from homology"/>
<sequence>MDSITVYEEANFTGLQRTFTADVPDLIKECFNDCISSVKVVGQPWILYNNANYKGGFKALEEGEYSEINTFRSWQKVSSLKLITDDLSHPQITVYEHPNEEGKKLVLTQETKLVYGDMNDKISSHRVQSGAWVLYDHKNRDTSLFLARTHDYVANYRGAGFDNKVSNVYPLRAGKCSVTATILWDKAEVESERITQIDQYIYNNYTGLEQEFTATTSKAVEKYVSYNFEFSNETSIKVGTSFALQGLVSIDAEASTTFTVKKGETASSTKSVNTEVSTPVKAPPHTQVTVIFKRKELRKSVPVELKVMRANQPHIETGTFRCEFGTETDIDVLPVPLA</sequence>
<accession>A0AAV7P2J1</accession>
<feature type="domain" description="Beta/gamma crystallin 'Greek key'" evidence="3">
    <location>
        <begin position="90"/>
        <end position="129"/>
    </location>
</feature>
<feature type="domain" description="Beta/gamma crystallin 'Greek key'" evidence="3">
    <location>
        <begin position="43"/>
        <end position="84"/>
    </location>
</feature>
<keyword evidence="2" id="KW-0677">Repeat</keyword>
<gene>
    <name evidence="4" type="ORF">NDU88_000442</name>
</gene>
<dbReference type="SUPFAM" id="SSF49695">
    <property type="entry name" value="gamma-Crystallin-like"/>
    <property type="match status" value="1"/>
</dbReference>
<dbReference type="PANTHER" id="PTHR11818">
    <property type="entry name" value="BETA/GAMMA CRYSTALLIN"/>
    <property type="match status" value="1"/>
</dbReference>
<dbReference type="PROSITE" id="PS50915">
    <property type="entry name" value="CRYSTALLIN_BETA_GAMMA"/>
    <property type="match status" value="3"/>
</dbReference>